<evidence type="ECO:0000256" key="4">
    <source>
        <dbReference type="ARBA" id="ARBA00012483"/>
    </source>
</evidence>
<evidence type="ECO:0000256" key="5">
    <source>
        <dbReference type="ARBA" id="ARBA00022679"/>
    </source>
</evidence>
<dbReference type="GO" id="GO:0061630">
    <property type="term" value="F:ubiquitin protein ligase activity"/>
    <property type="evidence" value="ECO:0007669"/>
    <property type="project" value="UniProtKB-EC"/>
</dbReference>
<dbReference type="Pfam" id="PF11145">
    <property type="entry name" value="DUF2921"/>
    <property type="match status" value="1"/>
</dbReference>
<keyword evidence="5" id="KW-0808">Transferase</keyword>
<organism evidence="12">
    <name type="scientific">Aegilops tauschii</name>
    <name type="common">Tausch's goatgrass</name>
    <name type="synonym">Aegilops squarrosa</name>
    <dbReference type="NCBI Taxonomy" id="37682"/>
    <lineage>
        <taxon>Eukaryota</taxon>
        <taxon>Viridiplantae</taxon>
        <taxon>Streptophyta</taxon>
        <taxon>Embryophyta</taxon>
        <taxon>Tracheophyta</taxon>
        <taxon>Spermatophyta</taxon>
        <taxon>Magnoliopsida</taxon>
        <taxon>Liliopsida</taxon>
        <taxon>Poales</taxon>
        <taxon>Poaceae</taxon>
        <taxon>BOP clade</taxon>
        <taxon>Pooideae</taxon>
        <taxon>Triticodae</taxon>
        <taxon>Triticeae</taxon>
        <taxon>Triticinae</taxon>
        <taxon>Aegilops</taxon>
    </lineage>
</organism>
<proteinExistence type="predicted"/>
<evidence type="ECO:0000259" key="10">
    <source>
        <dbReference type="Pfam" id="PF11145"/>
    </source>
</evidence>
<dbReference type="Pfam" id="PF25333">
    <property type="entry name" value="DUF2921_N"/>
    <property type="match status" value="1"/>
</dbReference>
<sequence length="738" mass="82057">MLRCISRLGLFWLCLCLCYVTLSAAQPLVRSFRLPVVPHDHLRAADVRRQCRSVLSSAAQPTADGPVVHDLHFANGDRHQDGGHVPLMLSPGVAGPDPELLQQATPLATFTLTHADDTAQRRRHARRSLKVSGVLSLTITRNRCSSDGKSEMMDDPHHDLCRSPEFNLLPCVAKLSVVLEGIYTETGDDGGGGDRTLTTRAVHGKMMSTRAKSDDVYFDTVRLVSQFGGPYASYRFRHSRRTVPNWNYDSTEEFCSGLGPFVVNTTNMAFTDFAILMQALRCGTTSGLDGKAVVLVTGLFRAVPPWEDREMAVKHAGLSDMTLSAEGVPYISMYVPTTRRDILMGQITSMDGSHFPLSCRRGLHPREGCNKVGRPDEWLRMTYNYKKVGQAMELLRRTKTSRISSKLVSMSPISYPRKRAGHDDTASLSEDLHLRFRAGPEWIMKGGQSSERFFELQIISIGPLVGYVPQPSMSVAQDQDGMGDHGVERQELLNVSAAFTVSESFFGPRSVMSLEGVYNPEDGRMHLVGCQGVEAPWQIMSKMRGLRSGMDSSIELEVQYPPTRMRWLFSPSAKMSNRFMEQKGVVCLAMLSATIAAALRQLSYMESHPDTVPYISLAMLGAQALCYGAALVTDASILLAWRRTSDDDGNYRMQVRGLHWDMDCSVKALALAALLLMLRLAHKVRRSRVQDGVTMGLYPKAGGVVVLALLVYVQQRWNYRILGWAVVDKEKNKLQHVY</sequence>
<reference evidence="12" key="1">
    <citation type="submission" date="2015-06" db="UniProtKB">
        <authorList>
            <consortium name="EnsemblPlants"/>
        </authorList>
    </citation>
    <scope>IDENTIFICATION</scope>
</reference>
<dbReference type="ExpressionAtlas" id="M8B054">
    <property type="expression patterns" value="baseline"/>
</dbReference>
<feature type="domain" description="DUF2921" evidence="11">
    <location>
        <begin position="452"/>
        <end position="571"/>
    </location>
</feature>
<keyword evidence="6" id="KW-0812">Transmembrane</keyword>
<evidence type="ECO:0000256" key="7">
    <source>
        <dbReference type="ARBA" id="ARBA00022786"/>
    </source>
</evidence>
<protein>
    <recommendedName>
        <fullName evidence="4">RING-type E3 ubiquitin transferase</fullName>
        <ecNumber evidence="4">2.3.2.27</ecNumber>
    </recommendedName>
</protein>
<dbReference type="AlphaFoldDB" id="M8B054"/>
<evidence type="ECO:0000313" key="12">
    <source>
        <dbReference type="EnsemblPlants" id="EMT10132"/>
    </source>
</evidence>
<name>M8B054_AEGTA</name>
<keyword evidence="9" id="KW-0472">Membrane</keyword>
<dbReference type="InterPro" id="IPR057425">
    <property type="entry name" value="DUF2921_N"/>
</dbReference>
<dbReference type="InterPro" id="IPR021319">
    <property type="entry name" value="DUF2921"/>
</dbReference>
<keyword evidence="8" id="KW-1133">Transmembrane helix</keyword>
<comment type="subcellular location">
    <subcellularLocation>
        <location evidence="2">Endomembrane system</location>
        <topology evidence="2">Multi-pass membrane protein</topology>
    </subcellularLocation>
</comment>
<evidence type="ECO:0000256" key="3">
    <source>
        <dbReference type="ARBA" id="ARBA00004906"/>
    </source>
</evidence>
<dbReference type="EnsemblPlants" id="EMT10132">
    <property type="protein sequence ID" value="EMT10132"/>
    <property type="gene ID" value="F775_21315"/>
</dbReference>
<dbReference type="EC" id="2.3.2.27" evidence="4"/>
<evidence type="ECO:0000256" key="6">
    <source>
        <dbReference type="ARBA" id="ARBA00022692"/>
    </source>
</evidence>
<evidence type="ECO:0000256" key="1">
    <source>
        <dbReference type="ARBA" id="ARBA00000900"/>
    </source>
</evidence>
<feature type="domain" description="SWEET-like" evidence="10">
    <location>
        <begin position="583"/>
        <end position="691"/>
    </location>
</feature>
<dbReference type="PANTHER" id="PTHR33389">
    <property type="entry name" value="FAMILY PROTEIN, PUTATIVE (DUF2921)-RELATED"/>
    <property type="match status" value="1"/>
</dbReference>
<dbReference type="GO" id="GO:0012505">
    <property type="term" value="C:endomembrane system"/>
    <property type="evidence" value="ECO:0007669"/>
    <property type="project" value="UniProtKB-SubCell"/>
</dbReference>
<dbReference type="PANTHER" id="PTHR33389:SF16">
    <property type="entry name" value="BACTERIAL IG-LIKE DOMAIN-CONTAINING PROTEIN"/>
    <property type="match status" value="1"/>
</dbReference>
<evidence type="ECO:0000256" key="2">
    <source>
        <dbReference type="ARBA" id="ARBA00004127"/>
    </source>
</evidence>
<keyword evidence="7" id="KW-0833">Ubl conjugation pathway</keyword>
<comment type="catalytic activity">
    <reaction evidence="1">
        <text>S-ubiquitinyl-[E2 ubiquitin-conjugating enzyme]-L-cysteine + [acceptor protein]-L-lysine = [E2 ubiquitin-conjugating enzyme]-L-cysteine + N(6)-ubiquitinyl-[acceptor protein]-L-lysine.</text>
        <dbReference type="EC" id="2.3.2.27"/>
    </reaction>
</comment>
<evidence type="ECO:0000256" key="9">
    <source>
        <dbReference type="ARBA" id="ARBA00023136"/>
    </source>
</evidence>
<accession>M8B054</accession>
<evidence type="ECO:0000259" key="11">
    <source>
        <dbReference type="Pfam" id="PF25333"/>
    </source>
</evidence>
<comment type="pathway">
    <text evidence="3">Protein modification; protein ubiquitination.</text>
</comment>
<evidence type="ECO:0000256" key="8">
    <source>
        <dbReference type="ARBA" id="ARBA00022989"/>
    </source>
</evidence>